<evidence type="ECO:0000313" key="1">
    <source>
        <dbReference type="EMBL" id="QOR60538.1"/>
    </source>
</evidence>
<accession>A0A7S6NYN7</accession>
<reference evidence="1" key="1">
    <citation type="submission" date="2019-02" db="EMBL/GenBank/DDBJ databases">
        <authorList>
            <person name="Bachy C."/>
            <person name="Yung C.-M."/>
            <person name="Roux S."/>
            <person name="Sullivan M.B."/>
            <person name="Worden A.Z."/>
        </authorList>
    </citation>
    <scope>NUCLEOTIDE SEQUENCE</scope>
    <source>
        <strain evidence="1">BII-V2</strain>
    </source>
</reference>
<proteinExistence type="predicted"/>
<protein>
    <submittedName>
        <fullName evidence="1">Uncharacterized protein</fullName>
    </submittedName>
</protein>
<organism evidence="1">
    <name type="scientific">Bathycoccus sp. RCC716 virus 2</name>
    <dbReference type="NCBI Taxonomy" id="2530039"/>
    <lineage>
        <taxon>Viruses</taxon>
        <taxon>Varidnaviria</taxon>
        <taxon>Bamfordvirae</taxon>
        <taxon>Nucleocytoviricota</taxon>
        <taxon>Megaviricetes</taxon>
        <taxon>Algavirales</taxon>
        <taxon>Phycodnaviridae</taxon>
        <taxon>Prasinovirus</taxon>
    </lineage>
</organism>
<dbReference type="EMBL" id="MK522038">
    <property type="protein sequence ID" value="QOR60538.1"/>
    <property type="molecule type" value="Genomic_DNA"/>
</dbReference>
<name>A0A7S6NYN7_9PHYC</name>
<sequence length="87" mass="10491">MAPYNPPSAHYSQFDVSAYNEDDIFKFIGKNGKKFYWLTRYLELSYMWYDKERKVIELWGPFESLQNFQAHHILECELDLSCNKIEV</sequence>